<keyword evidence="1" id="KW-0732">Signal</keyword>
<protein>
    <submittedName>
        <fullName evidence="2">Uncharacterized protein</fullName>
    </submittedName>
</protein>
<reference evidence="3" key="1">
    <citation type="submission" date="2018-12" db="EMBL/GenBank/DDBJ databases">
        <title>Dusodibacter welbiota gen. nov., sp. nov., isolated from human faeces and emended description of the Oscillibacter genus.</title>
        <authorList>
            <person name="Le Roy T."/>
            <person name="Van der Smissen P."/>
            <person name="Delzenne N."/>
            <person name="Muccioli G."/>
            <person name="Collet J.F."/>
            <person name="Cani P.D."/>
        </authorList>
    </citation>
    <scope>NUCLEOTIDE SEQUENCE [LARGE SCALE GENOMIC DNA]</scope>
    <source>
        <strain evidence="3">J115</strain>
    </source>
</reference>
<name>A0A4D7AHP6_9FIRM</name>
<keyword evidence="3" id="KW-1185">Reference proteome</keyword>
<dbReference type="KEGG" id="obj:EIO64_02800"/>
<evidence type="ECO:0000256" key="1">
    <source>
        <dbReference type="SAM" id="SignalP"/>
    </source>
</evidence>
<dbReference type="RefSeq" id="WP_136890760.1">
    <property type="nucleotide sequence ID" value="NZ_CAUWCU010000028.1"/>
</dbReference>
<dbReference type="Proteomes" id="UP000298642">
    <property type="component" value="Chromosome"/>
</dbReference>
<evidence type="ECO:0000313" key="2">
    <source>
        <dbReference type="EMBL" id="QCI58289.1"/>
    </source>
</evidence>
<sequence length="135" mass="14617">MGMKRYLCLLFACIAIFSCIPAQAVAADIGEQATEIAEPRATGEFDFEISAKSMRKASTSFPMEYGETVTITASYSPASASVDFGLIDSDGLFYPVRGSNGSINQTIRIDLRGTYTFAVRNNSSYKVSVSGFVNY</sequence>
<dbReference type="PROSITE" id="PS51257">
    <property type="entry name" value="PROKAR_LIPOPROTEIN"/>
    <property type="match status" value="1"/>
</dbReference>
<feature type="signal peptide" evidence="1">
    <location>
        <begin position="1"/>
        <end position="24"/>
    </location>
</feature>
<organism evidence="2 3">
    <name type="scientific">Dysosmobacter welbionis</name>
    <dbReference type="NCBI Taxonomy" id="2093857"/>
    <lineage>
        <taxon>Bacteria</taxon>
        <taxon>Bacillati</taxon>
        <taxon>Bacillota</taxon>
        <taxon>Clostridia</taxon>
        <taxon>Eubacteriales</taxon>
        <taxon>Oscillospiraceae</taxon>
        <taxon>Dysosmobacter</taxon>
    </lineage>
</organism>
<gene>
    <name evidence="2" type="ORF">EIO64_02800</name>
</gene>
<feature type="chain" id="PRO_5039532756" evidence="1">
    <location>
        <begin position="25"/>
        <end position="135"/>
    </location>
</feature>
<dbReference type="EMBL" id="CP034413">
    <property type="protein sequence ID" value="QCI58289.1"/>
    <property type="molecule type" value="Genomic_DNA"/>
</dbReference>
<accession>A0A4D7AHP6</accession>
<evidence type="ECO:0000313" key="3">
    <source>
        <dbReference type="Proteomes" id="UP000298642"/>
    </source>
</evidence>
<proteinExistence type="predicted"/>
<dbReference type="AlphaFoldDB" id="A0A4D7AHP6"/>